<accession>A0A164X5R9</accession>
<dbReference type="AlphaFoldDB" id="A0A164X5R9"/>
<dbReference type="Proteomes" id="UP000076858">
    <property type="component" value="Unassembled WGS sequence"/>
</dbReference>
<proteinExistence type="predicted"/>
<protein>
    <submittedName>
        <fullName evidence="1">Uncharacterized protein</fullName>
    </submittedName>
</protein>
<evidence type="ECO:0000313" key="1">
    <source>
        <dbReference type="EMBL" id="KZS13896.1"/>
    </source>
</evidence>
<gene>
    <name evidence="1" type="ORF">APZ42_020523</name>
</gene>
<dbReference type="EMBL" id="LRGB01001005">
    <property type="protein sequence ID" value="KZS13896.1"/>
    <property type="molecule type" value="Genomic_DNA"/>
</dbReference>
<comment type="caution">
    <text evidence="1">The sequence shown here is derived from an EMBL/GenBank/DDBJ whole genome shotgun (WGS) entry which is preliminary data.</text>
</comment>
<reference evidence="1 2" key="1">
    <citation type="submission" date="2016-03" db="EMBL/GenBank/DDBJ databases">
        <title>EvidentialGene: Evidence-directed Construction of Genes on Genomes.</title>
        <authorList>
            <person name="Gilbert D.G."/>
            <person name="Choi J.-H."/>
            <person name="Mockaitis K."/>
            <person name="Colbourne J."/>
            <person name="Pfrender M."/>
        </authorList>
    </citation>
    <scope>NUCLEOTIDE SEQUENCE [LARGE SCALE GENOMIC DNA]</scope>
    <source>
        <strain evidence="1 2">Xinb3</strain>
        <tissue evidence="1">Complete organism</tissue>
    </source>
</reference>
<sequence length="54" mass="6467">MLVQFDDIGPEFDVVADEYHAILVVVVPWQNKRQHLSCHVVFYCVDLEIRYIRF</sequence>
<evidence type="ECO:0000313" key="2">
    <source>
        <dbReference type="Proteomes" id="UP000076858"/>
    </source>
</evidence>
<keyword evidence="2" id="KW-1185">Reference proteome</keyword>
<name>A0A164X5R9_9CRUS</name>
<organism evidence="1 2">
    <name type="scientific">Daphnia magna</name>
    <dbReference type="NCBI Taxonomy" id="35525"/>
    <lineage>
        <taxon>Eukaryota</taxon>
        <taxon>Metazoa</taxon>
        <taxon>Ecdysozoa</taxon>
        <taxon>Arthropoda</taxon>
        <taxon>Crustacea</taxon>
        <taxon>Branchiopoda</taxon>
        <taxon>Diplostraca</taxon>
        <taxon>Cladocera</taxon>
        <taxon>Anomopoda</taxon>
        <taxon>Daphniidae</taxon>
        <taxon>Daphnia</taxon>
    </lineage>
</organism>